<dbReference type="InterPro" id="IPR020546">
    <property type="entry name" value="ATP_synth_F1_dsu/esu_N"/>
</dbReference>
<dbReference type="SUPFAM" id="SSF51344">
    <property type="entry name" value="Epsilon subunit of F1F0-ATP synthase N-terminal domain"/>
    <property type="match status" value="1"/>
</dbReference>
<comment type="caution">
    <text evidence="3">The sequence shown here is derived from an EMBL/GenBank/DDBJ whole genome shotgun (WGS) entry which is preliminary data.</text>
</comment>
<feature type="domain" description="ATP synthase F1 complex delta/epsilon subunit N-terminal" evidence="2">
    <location>
        <begin position="5"/>
        <end position="79"/>
    </location>
</feature>
<sequence length="86" mass="9691">MQEISVTIYGPESIIYQGKVKAITSVNEKGDFDILPLHSNFISIVKDFVILHERQGSKKEYKLNRGVLRLVNNQVSIFVGLEGIQS</sequence>
<dbReference type="Pfam" id="PF02823">
    <property type="entry name" value="ATP-synt_DE_N"/>
    <property type="match status" value="1"/>
</dbReference>
<keyword evidence="1" id="KW-0066">ATP synthesis</keyword>
<evidence type="ECO:0000313" key="4">
    <source>
        <dbReference type="Proteomes" id="UP000178040"/>
    </source>
</evidence>
<proteinExistence type="predicted"/>
<gene>
    <name evidence="3" type="ORF">A3B40_04645</name>
</gene>
<dbReference type="Gene3D" id="2.60.15.10">
    <property type="entry name" value="F0F1 ATP synthase delta/epsilon subunit, N-terminal"/>
    <property type="match status" value="1"/>
</dbReference>
<keyword evidence="1" id="KW-0139">CF(1)</keyword>
<dbReference type="AlphaFoldDB" id="A0A1F7ILZ7"/>
<protein>
    <recommendedName>
        <fullName evidence="2">ATP synthase F1 complex delta/epsilon subunit N-terminal domain-containing protein</fullName>
    </recommendedName>
</protein>
<dbReference type="Proteomes" id="UP000178040">
    <property type="component" value="Unassembled WGS sequence"/>
</dbReference>
<dbReference type="EMBL" id="MGAI01000029">
    <property type="protein sequence ID" value="OGK44378.1"/>
    <property type="molecule type" value="Genomic_DNA"/>
</dbReference>
<name>A0A1F7ILZ7_9BACT</name>
<dbReference type="InterPro" id="IPR036771">
    <property type="entry name" value="ATPsynth_dsu/esu_N"/>
</dbReference>
<organism evidence="3 4">
    <name type="scientific">Candidatus Roizmanbacteria bacterium RIFCSPLOWO2_01_FULL_37_16</name>
    <dbReference type="NCBI Taxonomy" id="1802058"/>
    <lineage>
        <taxon>Bacteria</taxon>
        <taxon>Candidatus Roizmaniibacteriota</taxon>
    </lineage>
</organism>
<evidence type="ECO:0000259" key="2">
    <source>
        <dbReference type="Pfam" id="PF02823"/>
    </source>
</evidence>
<evidence type="ECO:0000313" key="3">
    <source>
        <dbReference type="EMBL" id="OGK44378.1"/>
    </source>
</evidence>
<evidence type="ECO:0000256" key="1">
    <source>
        <dbReference type="ARBA" id="ARBA00023196"/>
    </source>
</evidence>
<dbReference type="GO" id="GO:0015986">
    <property type="term" value="P:proton motive force-driven ATP synthesis"/>
    <property type="evidence" value="ECO:0007669"/>
    <property type="project" value="InterPro"/>
</dbReference>
<accession>A0A1F7ILZ7</accession>
<dbReference type="GO" id="GO:0045259">
    <property type="term" value="C:proton-transporting ATP synthase complex"/>
    <property type="evidence" value="ECO:0007669"/>
    <property type="project" value="UniProtKB-KW"/>
</dbReference>
<reference evidence="3 4" key="1">
    <citation type="journal article" date="2016" name="Nat. Commun.">
        <title>Thousands of microbial genomes shed light on interconnected biogeochemical processes in an aquifer system.</title>
        <authorList>
            <person name="Anantharaman K."/>
            <person name="Brown C.T."/>
            <person name="Hug L.A."/>
            <person name="Sharon I."/>
            <person name="Castelle C.J."/>
            <person name="Probst A.J."/>
            <person name="Thomas B.C."/>
            <person name="Singh A."/>
            <person name="Wilkins M.J."/>
            <person name="Karaoz U."/>
            <person name="Brodie E.L."/>
            <person name="Williams K.H."/>
            <person name="Hubbard S.S."/>
            <person name="Banfield J.F."/>
        </authorList>
    </citation>
    <scope>NUCLEOTIDE SEQUENCE [LARGE SCALE GENOMIC DNA]</scope>
</reference>